<dbReference type="InterPro" id="IPR000620">
    <property type="entry name" value="EamA_dom"/>
</dbReference>
<accession>A0ABP5CXL2</accession>
<keyword evidence="7 9" id="KW-0472">Membrane</keyword>
<evidence type="ECO:0000256" key="5">
    <source>
        <dbReference type="ARBA" id="ARBA00022692"/>
    </source>
</evidence>
<protein>
    <submittedName>
        <fullName evidence="11">EamA family transporter RarD</fullName>
    </submittedName>
</protein>
<dbReference type="Pfam" id="PF00892">
    <property type="entry name" value="EamA"/>
    <property type="match status" value="1"/>
</dbReference>
<evidence type="ECO:0000256" key="8">
    <source>
        <dbReference type="SAM" id="MobiDB-lite"/>
    </source>
</evidence>
<keyword evidence="5 9" id="KW-0812">Transmembrane</keyword>
<evidence type="ECO:0000259" key="10">
    <source>
        <dbReference type="Pfam" id="PF00892"/>
    </source>
</evidence>
<feature type="compositionally biased region" description="Low complexity" evidence="8">
    <location>
        <begin position="306"/>
        <end position="324"/>
    </location>
</feature>
<evidence type="ECO:0000313" key="12">
    <source>
        <dbReference type="Proteomes" id="UP001499854"/>
    </source>
</evidence>
<keyword evidence="3" id="KW-0813">Transport</keyword>
<keyword evidence="12" id="KW-1185">Reference proteome</keyword>
<evidence type="ECO:0000256" key="6">
    <source>
        <dbReference type="ARBA" id="ARBA00022989"/>
    </source>
</evidence>
<feature type="transmembrane region" description="Helical" evidence="9">
    <location>
        <begin position="114"/>
        <end position="131"/>
    </location>
</feature>
<feature type="transmembrane region" description="Helical" evidence="9">
    <location>
        <begin position="12"/>
        <end position="31"/>
    </location>
</feature>
<comment type="similarity">
    <text evidence="2">Belongs to the EamA transporter family.</text>
</comment>
<dbReference type="SUPFAM" id="SSF103481">
    <property type="entry name" value="Multidrug resistance efflux transporter EmrE"/>
    <property type="match status" value="2"/>
</dbReference>
<dbReference type="PANTHER" id="PTHR22911">
    <property type="entry name" value="ACYL-MALONYL CONDENSING ENZYME-RELATED"/>
    <property type="match status" value="1"/>
</dbReference>
<sequence length="332" mass="35338">MGEGGSAAERRLGVGFGIAAYGAWGLFPLYWPLLKPAEAGEILAHRMAWSLLAVVALLALRRVPAGTTRWGWVRELLRTPRRLVLLAGAAAVISVNWFVYIWSVNHGHTVDTAFGYFINPLVTVLFGVLLLRERLRRVQWVAVGIGAVAVLVLAVGYGKLPWIALVLAASFGTYGLLKKLAAVPAAESMAVETALQFIPAVGYLFFLQSRGTLDYGHHGAGNTALLMLAGPVTVVPLICFAASANRLPLSMVGLLQFLAPILQFVIGVTVQHEPVPAARLAGFLIVWAALALLTVDALRGARRALPRPQSTSMSTSASSIPESTLTQASTSA</sequence>
<dbReference type="Proteomes" id="UP001499854">
    <property type="component" value="Unassembled WGS sequence"/>
</dbReference>
<proteinExistence type="inferred from homology"/>
<dbReference type="RefSeq" id="WP_344657832.1">
    <property type="nucleotide sequence ID" value="NZ_BAAAQM010000016.1"/>
</dbReference>
<dbReference type="NCBIfam" id="TIGR00688">
    <property type="entry name" value="rarD"/>
    <property type="match status" value="1"/>
</dbReference>
<dbReference type="EMBL" id="BAAAQM010000016">
    <property type="protein sequence ID" value="GAA1970661.1"/>
    <property type="molecule type" value="Genomic_DNA"/>
</dbReference>
<feature type="transmembrane region" description="Helical" evidence="9">
    <location>
        <begin position="160"/>
        <end position="177"/>
    </location>
</feature>
<keyword evidence="6 9" id="KW-1133">Transmembrane helix</keyword>
<evidence type="ECO:0000313" key="11">
    <source>
        <dbReference type="EMBL" id="GAA1970661.1"/>
    </source>
</evidence>
<keyword evidence="4" id="KW-1003">Cell membrane</keyword>
<feature type="domain" description="EamA" evidence="10">
    <location>
        <begin position="13"/>
        <end position="153"/>
    </location>
</feature>
<gene>
    <name evidence="11" type="primary">rarD</name>
    <name evidence="11" type="ORF">GCM10009838_32270</name>
</gene>
<evidence type="ECO:0000256" key="2">
    <source>
        <dbReference type="ARBA" id="ARBA00007362"/>
    </source>
</evidence>
<feature type="transmembrane region" description="Helical" evidence="9">
    <location>
        <begin position="43"/>
        <end position="63"/>
    </location>
</feature>
<feature type="transmembrane region" description="Helical" evidence="9">
    <location>
        <begin position="189"/>
        <end position="207"/>
    </location>
</feature>
<evidence type="ECO:0000256" key="4">
    <source>
        <dbReference type="ARBA" id="ARBA00022475"/>
    </source>
</evidence>
<evidence type="ECO:0000256" key="1">
    <source>
        <dbReference type="ARBA" id="ARBA00004651"/>
    </source>
</evidence>
<dbReference type="InterPro" id="IPR004626">
    <property type="entry name" value="RarD"/>
</dbReference>
<dbReference type="InterPro" id="IPR037185">
    <property type="entry name" value="EmrE-like"/>
</dbReference>
<feature type="region of interest" description="Disordered" evidence="8">
    <location>
        <begin position="306"/>
        <end position="332"/>
    </location>
</feature>
<name>A0ABP5CXL2_9ACTN</name>
<reference evidence="12" key="1">
    <citation type="journal article" date="2019" name="Int. J. Syst. Evol. Microbiol.">
        <title>The Global Catalogue of Microorganisms (GCM) 10K type strain sequencing project: providing services to taxonomists for standard genome sequencing and annotation.</title>
        <authorList>
            <consortium name="The Broad Institute Genomics Platform"/>
            <consortium name="The Broad Institute Genome Sequencing Center for Infectious Disease"/>
            <person name="Wu L."/>
            <person name="Ma J."/>
        </authorList>
    </citation>
    <scope>NUCLEOTIDE SEQUENCE [LARGE SCALE GENOMIC DNA]</scope>
    <source>
        <strain evidence="12">JCM 16013</strain>
    </source>
</reference>
<comment type="subcellular location">
    <subcellularLocation>
        <location evidence="1">Cell membrane</location>
        <topology evidence="1">Multi-pass membrane protein</topology>
    </subcellularLocation>
</comment>
<organism evidence="11 12">
    <name type="scientific">Catenulispora subtropica</name>
    <dbReference type="NCBI Taxonomy" id="450798"/>
    <lineage>
        <taxon>Bacteria</taxon>
        <taxon>Bacillati</taxon>
        <taxon>Actinomycetota</taxon>
        <taxon>Actinomycetes</taxon>
        <taxon>Catenulisporales</taxon>
        <taxon>Catenulisporaceae</taxon>
        <taxon>Catenulispora</taxon>
    </lineage>
</organism>
<feature type="transmembrane region" description="Helical" evidence="9">
    <location>
        <begin position="138"/>
        <end position="154"/>
    </location>
</feature>
<feature type="transmembrane region" description="Helical" evidence="9">
    <location>
        <begin position="249"/>
        <end position="270"/>
    </location>
</feature>
<feature type="transmembrane region" description="Helical" evidence="9">
    <location>
        <begin position="276"/>
        <end position="298"/>
    </location>
</feature>
<dbReference type="PANTHER" id="PTHR22911:SF137">
    <property type="entry name" value="SOLUTE CARRIER FAMILY 35 MEMBER G2-RELATED"/>
    <property type="match status" value="1"/>
</dbReference>
<feature type="transmembrane region" description="Helical" evidence="9">
    <location>
        <begin position="83"/>
        <end position="102"/>
    </location>
</feature>
<evidence type="ECO:0000256" key="3">
    <source>
        <dbReference type="ARBA" id="ARBA00022448"/>
    </source>
</evidence>
<evidence type="ECO:0000256" key="9">
    <source>
        <dbReference type="SAM" id="Phobius"/>
    </source>
</evidence>
<feature type="transmembrane region" description="Helical" evidence="9">
    <location>
        <begin position="219"/>
        <end position="242"/>
    </location>
</feature>
<evidence type="ECO:0000256" key="7">
    <source>
        <dbReference type="ARBA" id="ARBA00023136"/>
    </source>
</evidence>
<comment type="caution">
    <text evidence="11">The sequence shown here is derived from an EMBL/GenBank/DDBJ whole genome shotgun (WGS) entry which is preliminary data.</text>
</comment>